<protein>
    <submittedName>
        <fullName evidence="1">Uncharacterized protein</fullName>
    </submittedName>
</protein>
<gene>
    <name evidence="1" type="ORF">AN217_00995</name>
</gene>
<sequence>MPEDLVNEAMPVTLEPVFHLASPRRRPCFRTIQATVSRLDLPDPVYWVTPRHLTGDDRGLTGRIGDTLSDLG</sequence>
<dbReference type="EMBL" id="LJGV01000021">
    <property type="protein sequence ID" value="OEV01903.1"/>
    <property type="molecule type" value="Genomic_DNA"/>
</dbReference>
<reference evidence="1 2" key="1">
    <citation type="journal article" date="2016" name="Front. Microbiol.">
        <title>Comparative Genomics Analysis of Streptomyces Species Reveals Their Adaptation to the Marine Environment and Their Diversity at the Genomic Level.</title>
        <authorList>
            <person name="Tian X."/>
            <person name="Zhang Z."/>
            <person name="Yang T."/>
            <person name="Chen M."/>
            <person name="Li J."/>
            <person name="Chen F."/>
            <person name="Yang J."/>
            <person name="Li W."/>
            <person name="Zhang B."/>
            <person name="Zhang Z."/>
            <person name="Wu J."/>
            <person name="Zhang C."/>
            <person name="Long L."/>
            <person name="Xiao J."/>
        </authorList>
    </citation>
    <scope>NUCLEOTIDE SEQUENCE [LARGE SCALE GENOMIC DNA]</scope>
    <source>
        <strain evidence="1 2">SCSIO M10379</strain>
    </source>
</reference>
<evidence type="ECO:0000313" key="2">
    <source>
        <dbReference type="Proteomes" id="UP000175829"/>
    </source>
</evidence>
<name>A0A1E7KDA6_9ACTN</name>
<comment type="caution">
    <text evidence="1">The sequence shown here is derived from an EMBL/GenBank/DDBJ whole genome shotgun (WGS) entry which is preliminary data.</text>
</comment>
<dbReference type="Proteomes" id="UP000175829">
    <property type="component" value="Unassembled WGS sequence"/>
</dbReference>
<proteinExistence type="predicted"/>
<organism evidence="1 2">
    <name type="scientific">Streptomyces qinglanensis</name>
    <dbReference type="NCBI Taxonomy" id="943816"/>
    <lineage>
        <taxon>Bacteria</taxon>
        <taxon>Bacillati</taxon>
        <taxon>Actinomycetota</taxon>
        <taxon>Actinomycetes</taxon>
        <taxon>Kitasatosporales</taxon>
        <taxon>Streptomycetaceae</taxon>
        <taxon>Streptomyces</taxon>
    </lineage>
</organism>
<evidence type="ECO:0000313" key="1">
    <source>
        <dbReference type="EMBL" id="OEV01903.1"/>
    </source>
</evidence>
<accession>A0A1E7KDA6</accession>
<dbReference type="AlphaFoldDB" id="A0A1E7KDA6"/>